<keyword evidence="1" id="KW-0328">Glycosyltransferase</keyword>
<dbReference type="PANTHER" id="PTHR12526">
    <property type="entry name" value="GLYCOSYLTRANSFERASE"/>
    <property type="match status" value="1"/>
</dbReference>
<dbReference type="InterPro" id="IPR046342">
    <property type="entry name" value="CBS_dom_sf"/>
</dbReference>
<dbReference type="CDD" id="cd03802">
    <property type="entry name" value="GT4_AviGT4-like"/>
    <property type="match status" value="1"/>
</dbReference>
<accession>A0A2M7T951</accession>
<evidence type="ECO:0000313" key="6">
    <source>
        <dbReference type="Proteomes" id="UP000230956"/>
    </source>
</evidence>
<dbReference type="Gene3D" id="3.10.580.10">
    <property type="entry name" value="CBS-domain"/>
    <property type="match status" value="2"/>
</dbReference>
<evidence type="ECO:0000313" key="5">
    <source>
        <dbReference type="EMBL" id="PIZ40661.1"/>
    </source>
</evidence>
<dbReference type="SUPFAM" id="SSF54631">
    <property type="entry name" value="CBS-domain pair"/>
    <property type="match status" value="1"/>
</dbReference>
<dbReference type="Pfam" id="PF13439">
    <property type="entry name" value="Glyco_transf_4"/>
    <property type="match status" value="1"/>
</dbReference>
<dbReference type="AlphaFoldDB" id="A0A2M7T951"/>
<dbReference type="GO" id="GO:0016757">
    <property type="term" value="F:glycosyltransferase activity"/>
    <property type="evidence" value="ECO:0007669"/>
    <property type="project" value="UniProtKB-KW"/>
</dbReference>
<dbReference type="InterPro" id="IPR000644">
    <property type="entry name" value="CBS_dom"/>
</dbReference>
<dbReference type="Pfam" id="PF00534">
    <property type="entry name" value="Glycos_transf_1"/>
    <property type="match status" value="1"/>
</dbReference>
<dbReference type="InterPro" id="IPR001296">
    <property type="entry name" value="Glyco_trans_1"/>
</dbReference>
<dbReference type="PROSITE" id="PS51371">
    <property type="entry name" value="CBS"/>
    <property type="match status" value="2"/>
</dbReference>
<sequence>MKIAMIAGPWLPVPPVAYGGAELVISQLADGLVERGHEVLLFASGDSRTKAQLVPISPKHLGQDWPGYGAPLQNAFSEYSYVRSFMEKADIIHDHTMHHNTWLPVKAIYTLHGPAEWGAELARRMSSFAQQNYFVAISNTQRRLFGEEGINFVHTVYNGIDLKNVPFSDKKQEYLFFIGRASWEKGLDIALRVAIATKRKLVMAIKMTEAHEKEYFRKIVKPLLIQAEVKILGDITVEEKFNLYKSAAATLFTSQWEEPFGLVMIESMATGTPVLALKRGAASEVIENGVTGFIGDSIDDLIKAVGHISEISPEACRRHVAENFSVERMVEGYEEAYKTVLYGFKRAIIAKDVMTTDVITASPDMSREDLVKVLAKYDVSGVPVLSDGKLVGIVSEDDILSKPGEYVSEIMSRNVIMVNEKDPVHRVASILIRNRFKRVPVMSDDHVAGIISRHDLVQALALEKYGAAG</sequence>
<name>A0A2M7T951_9ACTN</name>
<evidence type="ECO:0000256" key="2">
    <source>
        <dbReference type="ARBA" id="ARBA00022679"/>
    </source>
</evidence>
<organism evidence="5 6">
    <name type="scientific">Candidatus Aquicultor secundus</name>
    <dbReference type="NCBI Taxonomy" id="1973895"/>
    <lineage>
        <taxon>Bacteria</taxon>
        <taxon>Bacillati</taxon>
        <taxon>Actinomycetota</taxon>
        <taxon>Candidatus Aquicultoria</taxon>
        <taxon>Candidatus Aquicultorales</taxon>
        <taxon>Candidatus Aquicultoraceae</taxon>
        <taxon>Candidatus Aquicultor</taxon>
    </lineage>
</organism>
<keyword evidence="2 5" id="KW-0808">Transferase</keyword>
<comment type="caution">
    <text evidence="5">The sequence shown here is derived from an EMBL/GenBank/DDBJ whole genome shotgun (WGS) entry which is preliminary data.</text>
</comment>
<evidence type="ECO:0000256" key="1">
    <source>
        <dbReference type="ARBA" id="ARBA00022676"/>
    </source>
</evidence>
<dbReference type="EMBL" id="PFNG01000084">
    <property type="protein sequence ID" value="PIZ40661.1"/>
    <property type="molecule type" value="Genomic_DNA"/>
</dbReference>
<dbReference type="PANTHER" id="PTHR12526:SF595">
    <property type="entry name" value="BLL5217 PROTEIN"/>
    <property type="match status" value="1"/>
</dbReference>
<dbReference type="SMART" id="SM00116">
    <property type="entry name" value="CBS"/>
    <property type="match status" value="2"/>
</dbReference>
<dbReference type="Gene3D" id="3.40.50.2000">
    <property type="entry name" value="Glycogen Phosphorylase B"/>
    <property type="match status" value="2"/>
</dbReference>
<dbReference type="SUPFAM" id="SSF53756">
    <property type="entry name" value="UDP-Glycosyltransferase/glycogen phosphorylase"/>
    <property type="match status" value="1"/>
</dbReference>
<dbReference type="Proteomes" id="UP000230956">
    <property type="component" value="Unassembled WGS sequence"/>
</dbReference>
<dbReference type="CDD" id="cd04586">
    <property type="entry name" value="CBS_pair_BON_assoc"/>
    <property type="match status" value="1"/>
</dbReference>
<protein>
    <submittedName>
        <fullName evidence="5">Glycosyl transferase</fullName>
    </submittedName>
</protein>
<evidence type="ECO:0000259" key="4">
    <source>
        <dbReference type="PROSITE" id="PS51371"/>
    </source>
</evidence>
<gene>
    <name evidence="5" type="ORF">COY37_03340</name>
</gene>
<dbReference type="RefSeq" id="WP_286678032.1">
    <property type="nucleotide sequence ID" value="NZ_MNXI01000053.1"/>
</dbReference>
<dbReference type="Pfam" id="PF00571">
    <property type="entry name" value="CBS"/>
    <property type="match status" value="2"/>
</dbReference>
<dbReference type="InterPro" id="IPR028098">
    <property type="entry name" value="Glyco_trans_4-like_N"/>
</dbReference>
<evidence type="ECO:0000256" key="3">
    <source>
        <dbReference type="PROSITE-ProRule" id="PRU00703"/>
    </source>
</evidence>
<feature type="domain" description="CBS" evidence="4">
    <location>
        <begin position="354"/>
        <end position="409"/>
    </location>
</feature>
<reference evidence="6" key="1">
    <citation type="submission" date="2017-09" db="EMBL/GenBank/DDBJ databases">
        <title>Depth-based differentiation of microbial function through sediment-hosted aquifers and enrichment of novel symbionts in the deep terrestrial subsurface.</title>
        <authorList>
            <person name="Probst A.J."/>
            <person name="Ladd B."/>
            <person name="Jarett J.K."/>
            <person name="Geller-Mcgrath D.E."/>
            <person name="Sieber C.M.K."/>
            <person name="Emerson J.B."/>
            <person name="Anantharaman K."/>
            <person name="Thomas B.C."/>
            <person name="Malmstrom R."/>
            <person name="Stieglmeier M."/>
            <person name="Klingl A."/>
            <person name="Woyke T."/>
            <person name="Ryan C.M."/>
            <person name="Banfield J.F."/>
        </authorList>
    </citation>
    <scope>NUCLEOTIDE SEQUENCE [LARGE SCALE GENOMIC DNA]</scope>
</reference>
<feature type="domain" description="CBS" evidence="4">
    <location>
        <begin position="411"/>
        <end position="469"/>
    </location>
</feature>
<keyword evidence="3" id="KW-0129">CBS domain</keyword>
<proteinExistence type="predicted"/>